<dbReference type="Proteomes" id="UP000437065">
    <property type="component" value="Unassembled WGS sequence"/>
</dbReference>
<sequence length="86" mass="9991">MSESTRVTEKGQATIPKVLREKYDLQPGDEVIWMDTDDGIVVKKRTHTGGRGMLVPDDTSTEKRKEIAEELSQRVRERRDRNYEEV</sequence>
<organism evidence="3 4">
    <name type="scientific">Halobaculum saliterrae</name>
    <dbReference type="NCBI Taxonomy" id="2073113"/>
    <lineage>
        <taxon>Archaea</taxon>
        <taxon>Methanobacteriati</taxon>
        <taxon>Methanobacteriota</taxon>
        <taxon>Stenosarchaea group</taxon>
        <taxon>Halobacteria</taxon>
        <taxon>Halobacteriales</taxon>
        <taxon>Haloferacaceae</taxon>
        <taxon>Halobaculum</taxon>
    </lineage>
</organism>
<dbReference type="InterPro" id="IPR037914">
    <property type="entry name" value="SpoVT-AbrB_sf"/>
</dbReference>
<dbReference type="Gene3D" id="2.10.260.10">
    <property type="match status" value="1"/>
</dbReference>
<dbReference type="EMBL" id="WUUS01000003">
    <property type="protein sequence ID" value="MXR40748.1"/>
    <property type="molecule type" value="Genomic_DNA"/>
</dbReference>
<dbReference type="SUPFAM" id="SSF89447">
    <property type="entry name" value="AbrB/MazE/MraZ-like"/>
    <property type="match status" value="1"/>
</dbReference>
<evidence type="ECO:0000259" key="2">
    <source>
        <dbReference type="SMART" id="SM00966"/>
    </source>
</evidence>
<dbReference type="InterPro" id="IPR007159">
    <property type="entry name" value="SpoVT-AbrB_dom"/>
</dbReference>
<accession>A0A6B0SPA4</accession>
<dbReference type="RefSeq" id="WP_159664188.1">
    <property type="nucleotide sequence ID" value="NZ_WUUS01000003.1"/>
</dbReference>
<evidence type="ECO:0000313" key="4">
    <source>
        <dbReference type="Proteomes" id="UP000437065"/>
    </source>
</evidence>
<dbReference type="Pfam" id="PF04014">
    <property type="entry name" value="MazE_antitoxin"/>
    <property type="match status" value="1"/>
</dbReference>
<dbReference type="NCBIfam" id="TIGR01439">
    <property type="entry name" value="lp_hng_hel_AbrB"/>
    <property type="match status" value="1"/>
</dbReference>
<name>A0A6B0SPA4_9EURY</name>
<keyword evidence="3" id="KW-0238">DNA-binding</keyword>
<dbReference type="GO" id="GO:0003677">
    <property type="term" value="F:DNA binding"/>
    <property type="evidence" value="ECO:0007669"/>
    <property type="project" value="UniProtKB-KW"/>
</dbReference>
<feature type="compositionally biased region" description="Basic and acidic residues" evidence="1">
    <location>
        <begin position="60"/>
        <end position="86"/>
    </location>
</feature>
<reference evidence="3 4" key="1">
    <citation type="submission" date="2019-12" db="EMBL/GenBank/DDBJ databases">
        <title>Isolation and characterization of three novel carbon monoxide-oxidizing members of Halobacteria from salione crusts and soils.</title>
        <authorList>
            <person name="Myers M.R."/>
            <person name="King G.M."/>
        </authorList>
    </citation>
    <scope>NUCLEOTIDE SEQUENCE [LARGE SCALE GENOMIC DNA]</scope>
    <source>
        <strain evidence="3 4">WSA2</strain>
    </source>
</reference>
<feature type="domain" description="SpoVT-AbrB" evidence="2">
    <location>
        <begin position="5"/>
        <end position="50"/>
    </location>
</feature>
<feature type="region of interest" description="Disordered" evidence="1">
    <location>
        <begin position="48"/>
        <end position="86"/>
    </location>
</feature>
<keyword evidence="4" id="KW-1185">Reference proteome</keyword>
<comment type="caution">
    <text evidence="3">The sequence shown here is derived from an EMBL/GenBank/DDBJ whole genome shotgun (WGS) entry which is preliminary data.</text>
</comment>
<gene>
    <name evidence="3" type="ORF">GRX01_05245</name>
</gene>
<dbReference type="OrthoDB" id="30861at2157"/>
<evidence type="ECO:0000313" key="3">
    <source>
        <dbReference type="EMBL" id="MXR40748.1"/>
    </source>
</evidence>
<dbReference type="SMART" id="SM00966">
    <property type="entry name" value="SpoVT_AbrB"/>
    <property type="match status" value="1"/>
</dbReference>
<proteinExistence type="predicted"/>
<dbReference type="AlphaFoldDB" id="A0A6B0SPA4"/>
<protein>
    <submittedName>
        <fullName evidence="3">AbrB/MazE/SpoVT family DNA-binding domain-containing protein</fullName>
    </submittedName>
</protein>
<evidence type="ECO:0000256" key="1">
    <source>
        <dbReference type="SAM" id="MobiDB-lite"/>
    </source>
</evidence>